<proteinExistence type="predicted"/>
<feature type="chain" id="PRO_5020199702" evidence="1">
    <location>
        <begin position="25"/>
        <end position="211"/>
    </location>
</feature>
<keyword evidence="1" id="KW-0732">Signal</keyword>
<organism evidence="3 4">
    <name type="scientific">Dinghuibacter silviterrae</name>
    <dbReference type="NCBI Taxonomy" id="1539049"/>
    <lineage>
        <taxon>Bacteria</taxon>
        <taxon>Pseudomonadati</taxon>
        <taxon>Bacteroidota</taxon>
        <taxon>Chitinophagia</taxon>
        <taxon>Chitinophagales</taxon>
        <taxon>Chitinophagaceae</taxon>
        <taxon>Dinghuibacter</taxon>
    </lineage>
</organism>
<name>A0A4R8DUE4_9BACT</name>
<protein>
    <submittedName>
        <fullName evidence="3">Outer membrane protein with beta-barrel domain</fullName>
    </submittedName>
</protein>
<feature type="signal peptide" evidence="1">
    <location>
        <begin position="1"/>
        <end position="24"/>
    </location>
</feature>
<dbReference type="AlphaFoldDB" id="A0A4R8DUE4"/>
<dbReference type="Proteomes" id="UP000294498">
    <property type="component" value="Unassembled WGS sequence"/>
</dbReference>
<evidence type="ECO:0000256" key="1">
    <source>
        <dbReference type="SAM" id="SignalP"/>
    </source>
</evidence>
<evidence type="ECO:0000313" key="3">
    <source>
        <dbReference type="EMBL" id="TDX01075.1"/>
    </source>
</evidence>
<keyword evidence="4" id="KW-1185">Reference proteome</keyword>
<dbReference type="OrthoDB" id="947434at2"/>
<sequence>MNFMKMKAIVLAAFLSLAGIAAHAQQEAHFGIKGGFSSTAITDADEWRGTGFGGVFVNIPLGWHWYLQPEVLYAGQGGIYGNGRYYFDPTDPNNTTLSMGYVQVPLMFQFHVNRVFYLEFGPQVEFLTSAKAITDGVKTDVSSNFNKVDADLNFGFGLNCGPVVSLFARYNLGLSDVYNDNGPSEYNRGAQIGIGFKFPNGDGYERRSRRY</sequence>
<comment type="caution">
    <text evidence="3">The sequence shown here is derived from an EMBL/GenBank/DDBJ whole genome shotgun (WGS) entry which is preliminary data.</text>
</comment>
<accession>A0A4R8DUE4</accession>
<dbReference type="EMBL" id="SODV01000001">
    <property type="protein sequence ID" value="TDX01075.1"/>
    <property type="molecule type" value="Genomic_DNA"/>
</dbReference>
<feature type="domain" description="Outer membrane protein beta-barrel" evidence="2">
    <location>
        <begin position="24"/>
        <end position="178"/>
    </location>
</feature>
<dbReference type="Pfam" id="PF13568">
    <property type="entry name" value="OMP_b-brl_2"/>
    <property type="match status" value="1"/>
</dbReference>
<dbReference type="RefSeq" id="WP_133993318.1">
    <property type="nucleotide sequence ID" value="NZ_SODV01000001.1"/>
</dbReference>
<gene>
    <name evidence="3" type="ORF">EDB95_2106</name>
</gene>
<reference evidence="3 4" key="1">
    <citation type="submission" date="2019-03" db="EMBL/GenBank/DDBJ databases">
        <title>Genomic Encyclopedia of Type Strains, Phase IV (KMG-IV): sequencing the most valuable type-strain genomes for metagenomic binning, comparative biology and taxonomic classification.</title>
        <authorList>
            <person name="Goeker M."/>
        </authorList>
    </citation>
    <scope>NUCLEOTIDE SEQUENCE [LARGE SCALE GENOMIC DNA]</scope>
    <source>
        <strain evidence="3 4">DSM 100059</strain>
    </source>
</reference>
<evidence type="ECO:0000313" key="4">
    <source>
        <dbReference type="Proteomes" id="UP000294498"/>
    </source>
</evidence>
<dbReference type="InterPro" id="IPR025665">
    <property type="entry name" value="Beta-barrel_OMP_2"/>
</dbReference>
<evidence type="ECO:0000259" key="2">
    <source>
        <dbReference type="Pfam" id="PF13568"/>
    </source>
</evidence>